<accession>A0A2J7TJW5</accession>
<gene>
    <name evidence="1" type="ORF">CR492_05020</name>
</gene>
<dbReference type="AlphaFoldDB" id="A0A2J7TJW5"/>
<dbReference type="Proteomes" id="UP000236286">
    <property type="component" value="Unassembled WGS sequence"/>
</dbReference>
<sequence>MPLYTFEVFDGEGAISRCVRNLPNRKAALRYAELLKVELAHRPGVEITVLNAEGAVVAQIERASPRAPRDAPRPDG</sequence>
<evidence type="ECO:0008006" key="3">
    <source>
        <dbReference type="Google" id="ProtNLM"/>
    </source>
</evidence>
<name>A0A2J7TJW5_METSI</name>
<evidence type="ECO:0000313" key="2">
    <source>
        <dbReference type="Proteomes" id="UP000236286"/>
    </source>
</evidence>
<reference evidence="1 2" key="1">
    <citation type="submission" date="2017-10" db="EMBL/GenBank/DDBJ databases">
        <title>Genome announcement of Methylocella silvestris TVC from permafrost.</title>
        <authorList>
            <person name="Wang J."/>
            <person name="Geng K."/>
            <person name="Ul-Haque F."/>
            <person name="Crombie A.T."/>
            <person name="Street L.E."/>
            <person name="Wookey P.A."/>
            <person name="Murrell J.C."/>
            <person name="Pratscher J."/>
        </authorList>
    </citation>
    <scope>NUCLEOTIDE SEQUENCE [LARGE SCALE GENOMIC DNA]</scope>
    <source>
        <strain evidence="1 2">TVC</strain>
    </source>
</reference>
<organism evidence="1 2">
    <name type="scientific">Methylocella silvestris</name>
    <dbReference type="NCBI Taxonomy" id="199596"/>
    <lineage>
        <taxon>Bacteria</taxon>
        <taxon>Pseudomonadati</taxon>
        <taxon>Pseudomonadota</taxon>
        <taxon>Alphaproteobacteria</taxon>
        <taxon>Hyphomicrobiales</taxon>
        <taxon>Beijerinckiaceae</taxon>
        <taxon>Methylocella</taxon>
    </lineage>
</organism>
<dbReference type="RefSeq" id="WP_102842651.1">
    <property type="nucleotide sequence ID" value="NZ_PDZR01000003.1"/>
</dbReference>
<dbReference type="EMBL" id="PDZR01000003">
    <property type="protein sequence ID" value="PNG27062.1"/>
    <property type="molecule type" value="Genomic_DNA"/>
</dbReference>
<protein>
    <recommendedName>
        <fullName evidence="3">DUF2188 domain-containing protein</fullName>
    </recommendedName>
</protein>
<proteinExistence type="predicted"/>
<comment type="caution">
    <text evidence="1">The sequence shown here is derived from an EMBL/GenBank/DDBJ whole genome shotgun (WGS) entry which is preliminary data.</text>
</comment>
<evidence type="ECO:0000313" key="1">
    <source>
        <dbReference type="EMBL" id="PNG27062.1"/>
    </source>
</evidence>